<gene>
    <name evidence="3" type="ORF">EBN03_27890</name>
</gene>
<evidence type="ECO:0000313" key="4">
    <source>
        <dbReference type="Proteomes" id="UP000279275"/>
    </source>
</evidence>
<sequence>MAPTTPVSVPQWRRCTRSRWPPENARPPAWTRISCRASRSTRDGTCGSSAPRSTTIPSPPAHAAQAPRRPAKFGEEGTIPMTSQPRTVALYWHNGRSLGHTASTVKVARYLLRSSDPYSIAGITGAYHGLDLLPADVDLVKIPSFTNRDDPDGWHLRPRLAISEAELHRVRSDLITVFLRCFRPEVLMSDHIPRGADDELVPSLEGRYAQHAVLTLRGVLFDRDKTMRKYFGDHGRGPWLADNYCQFNVHCDPAVFDLADYYGLPGSMSERLHYTGYLAEPYKEPRLECRARLGVTPDERLIVAAMGGGQGAGELWRSLSTALNRNRSRFDRAVLVTGPYLEPADRRALRQLWKHDSGVAVRTYEPDLMPWMKAADLFVGAAGANMLGEVLATGVNAIAIPRQVREVEQNVHAERLHALGLVRRVGLSRALDGALDHVVATAIDDPLDFDGTRFLWDGGSYDRHLPGGSHGTRCACTLSTTAASVSA</sequence>
<dbReference type="Gene3D" id="3.40.50.2000">
    <property type="entry name" value="Glycogen Phosphorylase B"/>
    <property type="match status" value="1"/>
</dbReference>
<name>A0A3M2KWY3_9NOCA</name>
<dbReference type="Pfam" id="PF04101">
    <property type="entry name" value="Glyco_tran_28_C"/>
    <property type="match status" value="1"/>
</dbReference>
<dbReference type="GO" id="GO:0016758">
    <property type="term" value="F:hexosyltransferase activity"/>
    <property type="evidence" value="ECO:0007669"/>
    <property type="project" value="InterPro"/>
</dbReference>
<dbReference type="PANTHER" id="PTHR21015">
    <property type="entry name" value="UDP-N-ACETYLGLUCOSAMINE--N-ACETYLMURAMYL-(PENTAPEPTIDE) PYROPHOSPHORYL-UNDECAPRENOL N-ACETYLGLUCOSAMINE TRANSFERASE 1"/>
    <property type="match status" value="1"/>
</dbReference>
<comment type="caution">
    <text evidence="3">The sequence shown here is derived from an EMBL/GenBank/DDBJ whole genome shotgun (WGS) entry which is preliminary data.</text>
</comment>
<evidence type="ECO:0000313" key="3">
    <source>
        <dbReference type="EMBL" id="RMI28960.1"/>
    </source>
</evidence>
<protein>
    <recommendedName>
        <fullName evidence="2">Glycosyl transferase family 28 C-terminal domain-containing protein</fullName>
    </recommendedName>
</protein>
<dbReference type="PANTHER" id="PTHR21015:SF28">
    <property type="entry name" value="SLL1722 PROTEIN"/>
    <property type="match status" value="1"/>
</dbReference>
<dbReference type="EMBL" id="RFFH01000017">
    <property type="protein sequence ID" value="RMI28960.1"/>
    <property type="molecule type" value="Genomic_DNA"/>
</dbReference>
<dbReference type="InterPro" id="IPR007235">
    <property type="entry name" value="Glyco_trans_28_C"/>
</dbReference>
<dbReference type="Proteomes" id="UP000279275">
    <property type="component" value="Unassembled WGS sequence"/>
</dbReference>
<proteinExistence type="predicted"/>
<keyword evidence="4" id="KW-1185">Reference proteome</keyword>
<dbReference type="SUPFAM" id="SSF53756">
    <property type="entry name" value="UDP-Glycosyltransferase/glycogen phosphorylase"/>
    <property type="match status" value="1"/>
</dbReference>
<dbReference type="AlphaFoldDB" id="A0A3M2KWY3"/>
<feature type="compositionally biased region" description="Polar residues" evidence="1">
    <location>
        <begin position="46"/>
        <end position="56"/>
    </location>
</feature>
<evidence type="ECO:0000256" key="1">
    <source>
        <dbReference type="SAM" id="MobiDB-lite"/>
    </source>
</evidence>
<feature type="domain" description="Glycosyl transferase family 28 C-terminal" evidence="2">
    <location>
        <begin position="305"/>
        <end position="424"/>
    </location>
</feature>
<evidence type="ECO:0000259" key="2">
    <source>
        <dbReference type="Pfam" id="PF04101"/>
    </source>
</evidence>
<organism evidence="3 4">
    <name type="scientific">Nocardia stercoris</name>
    <dbReference type="NCBI Taxonomy" id="2483361"/>
    <lineage>
        <taxon>Bacteria</taxon>
        <taxon>Bacillati</taxon>
        <taxon>Actinomycetota</taxon>
        <taxon>Actinomycetes</taxon>
        <taxon>Mycobacteriales</taxon>
        <taxon>Nocardiaceae</taxon>
        <taxon>Nocardia</taxon>
    </lineage>
</organism>
<accession>A0A3M2KWY3</accession>
<reference evidence="3 4" key="1">
    <citation type="submission" date="2018-10" db="EMBL/GenBank/DDBJ databases">
        <title>Isolation from cow dung.</title>
        <authorList>
            <person name="Ling L."/>
        </authorList>
    </citation>
    <scope>NUCLEOTIDE SEQUENCE [LARGE SCALE GENOMIC DNA]</scope>
    <source>
        <strain evidence="3 4">NEAU-LL90</strain>
    </source>
</reference>
<feature type="region of interest" description="Disordered" evidence="1">
    <location>
        <begin position="1"/>
        <end position="80"/>
    </location>
</feature>